<gene>
    <name evidence="3" type="ORF">CBM2589_A70209</name>
</gene>
<name>A0A975XCX8_9BURK</name>
<dbReference type="RefSeq" id="WP_147309663.1">
    <property type="nucleotide sequence ID" value="NZ_LT976857.1"/>
</dbReference>
<feature type="coiled-coil region" evidence="1">
    <location>
        <begin position="76"/>
        <end position="131"/>
    </location>
</feature>
<evidence type="ECO:0008006" key="5">
    <source>
        <dbReference type="Google" id="ProtNLM"/>
    </source>
</evidence>
<reference evidence="3 4" key="1">
    <citation type="submission" date="2018-01" db="EMBL/GenBank/DDBJ databases">
        <authorList>
            <person name="Clerissi C."/>
        </authorList>
    </citation>
    <scope>NUCLEOTIDE SEQUENCE [LARGE SCALE GENOMIC DNA]</scope>
    <source>
        <strain evidence="3">Cupriavidus taiwanensis STM 3521</strain>
    </source>
</reference>
<feature type="coiled-coil region" evidence="1">
    <location>
        <begin position="556"/>
        <end position="583"/>
    </location>
</feature>
<sequence length="744" mass="82733">MYEMKTSTPANDTSAGAANPDQETPRETARTNPKPKSEVVTKVRPEPLLVFRPQTGEFICIPAEDVTAFENACAMLDQIIEAFHAANKKVDKLAERLHKLQTSPLSSPAERSTVEKSLMQAYQEAKAAQEKLRGTLEPLDKLDGGHKSIVELIPIYKDKTGKEKRSFRKYTARYVRSDRIKSKWDRYVPTGWEQLKGTAKEQKSGDKAFLSRANGQTKIDTKELKKGLTELEKKFKTDLIKIDSHAAQGILFPWAESWNKSLQYDRANSNPDAALKNNIDLTAQAQLMRYFAGVGLAAEWDPKKGECALKAGARAEFAVAEAKASAKFYFPDKVGWIWQLTEKQSAKSTAIRFAAELGLSGMAGASVVAELGVAINYKDEKRKELGLYGAAVSGAGVRQRELKINQRPVDPSVSGELEAFAGVKAELKLLGSVQWLNPEDLGAGYQDFAKVGPAVTGMLGAGAGCMLELTYAAGKFRFRAMASVCLGAGAKGKLELEVDVGQIAQFFKWFAYQLYHADYTQLKFVARETFELIVRIHVMLVEGTIKEVKEVVGQAVTEINAAFRDLQAALEREERRVKLMERVLSSSPTVLRNTVPEAKGIMLYQLTRHDWRIDGLDNRNHRGRYYGRRKDAVKKILREAQTRRDFDNIIQHMTRDGKKGSLSENRAHLERFLNMALIGSAPDDEEIDDFYYRLQASLKLEPTRGYPMCSNDTATYTAQCSAGGDHPLLVDIAALPMPITTTLA</sequence>
<organism evidence="3 4">
    <name type="scientific">Cupriavidus taiwanensis</name>
    <dbReference type="NCBI Taxonomy" id="164546"/>
    <lineage>
        <taxon>Bacteria</taxon>
        <taxon>Pseudomonadati</taxon>
        <taxon>Pseudomonadota</taxon>
        <taxon>Betaproteobacteria</taxon>
        <taxon>Burkholderiales</taxon>
        <taxon>Burkholderiaceae</taxon>
        <taxon>Cupriavidus</taxon>
    </lineage>
</organism>
<keyword evidence="1" id="KW-0175">Coiled coil</keyword>
<evidence type="ECO:0000256" key="1">
    <source>
        <dbReference type="SAM" id="Coils"/>
    </source>
</evidence>
<dbReference type="AlphaFoldDB" id="A0A975XCX8"/>
<proteinExistence type="predicted"/>
<accession>A0A975XCX8</accession>
<dbReference type="Proteomes" id="UP000256297">
    <property type="component" value="Chromosome CBM2589_a"/>
</dbReference>
<evidence type="ECO:0000256" key="2">
    <source>
        <dbReference type="SAM" id="MobiDB-lite"/>
    </source>
</evidence>
<feature type="compositionally biased region" description="Basic and acidic residues" evidence="2">
    <location>
        <begin position="23"/>
        <end position="40"/>
    </location>
</feature>
<feature type="compositionally biased region" description="Polar residues" evidence="2">
    <location>
        <begin position="1"/>
        <end position="16"/>
    </location>
</feature>
<comment type="caution">
    <text evidence="3">The sequence shown here is derived from an EMBL/GenBank/DDBJ whole genome shotgun (WGS) entry which is preliminary data.</text>
</comment>
<protein>
    <recommendedName>
        <fullName evidence="5">ATPase</fullName>
    </recommendedName>
</protein>
<feature type="region of interest" description="Disordered" evidence="2">
    <location>
        <begin position="1"/>
        <end position="40"/>
    </location>
</feature>
<evidence type="ECO:0000313" key="3">
    <source>
        <dbReference type="EMBL" id="SOY64036.1"/>
    </source>
</evidence>
<evidence type="ECO:0000313" key="4">
    <source>
        <dbReference type="Proteomes" id="UP000256297"/>
    </source>
</evidence>
<dbReference type="EMBL" id="OFSP01000037">
    <property type="protein sequence ID" value="SOY64036.1"/>
    <property type="molecule type" value="Genomic_DNA"/>
</dbReference>